<sequence>MDFRLRRILANLLRAAALVAIIVATFMVVNHRAGWWILIAAGLNALILLAIEFWQARKSDWSGWPSSRHRLLVPQELPPQIGKVVGRQTDLDNLEAALHQRSHGGPLVIQITGPAGIGKTALALAAADRLAGRFPDGQLYEMLEGRSAREILGDMVGALKGPREAIDANEATAWRELTRGRRFLAILDDAADSQTVNQLLPARGSSAIIVTCHQFLTDVRTDARIDLRPLEPSEALDLLDSMLDDPRLKDEPAQAQRIVDIAAGIPLAVCLTGAALAVRPQWSLDLVLQRVDRLAPLPGGTLDVCYALLTSPERTALRQLALLTTAEFSPWHLQAMQGMTESEAWQIADRLAHAGLVERRTKDVAGVPTFRMLEHVRSYALRRLGIEVPLAEQDRAKALLTAAQEARASKDPAALLRANVYTRLEKGQLLDALNGARDVLALVRAQRSSNARRDEGLAFAALAEIHAELGSIEESWDLAMSALRLDEREVTPRALRCLGTLQFMMSPNGDAQETLRRALAAANKAADRPERVRILRRLAVVQAHLGRFKAADASIQEAMEYCHERQAAGHRQLVGVMWAEAVVRTLQGATTEAAGLLHFAHVLAGQGDLRLWRGWIDHQRAYVCQLSGDYLDSRRFALQGTDTFTDLGHRYGAAHCRLLGGMTLLKMGRARDSLALLEEALATFVTCGDMSANARAAIALAEAQQQLGNRGQAKRHLVLAVSSLESTGDWEEGNKARQILRGLKRWGNGSWTGDPALAVRSMSPAQ</sequence>
<organism evidence="3 4">
    <name type="scientific">Rhizocola hellebori</name>
    <dbReference type="NCBI Taxonomy" id="1392758"/>
    <lineage>
        <taxon>Bacteria</taxon>
        <taxon>Bacillati</taxon>
        <taxon>Actinomycetota</taxon>
        <taxon>Actinomycetes</taxon>
        <taxon>Micromonosporales</taxon>
        <taxon>Micromonosporaceae</taxon>
        <taxon>Rhizocola</taxon>
    </lineage>
</organism>
<dbReference type="Proteomes" id="UP000612899">
    <property type="component" value="Unassembled WGS sequence"/>
</dbReference>
<feature type="domain" description="Orc1-like AAA ATPase" evidence="2">
    <location>
        <begin position="83"/>
        <end position="195"/>
    </location>
</feature>
<reference evidence="3" key="1">
    <citation type="submission" date="2021-01" db="EMBL/GenBank/DDBJ databases">
        <title>Whole genome shotgun sequence of Rhizocola hellebori NBRC 109834.</title>
        <authorList>
            <person name="Komaki H."/>
            <person name="Tamura T."/>
        </authorList>
    </citation>
    <scope>NUCLEOTIDE SEQUENCE</scope>
    <source>
        <strain evidence="3">NBRC 109834</strain>
    </source>
</reference>
<dbReference type="Gene3D" id="1.25.40.10">
    <property type="entry name" value="Tetratricopeptide repeat domain"/>
    <property type="match status" value="2"/>
</dbReference>
<dbReference type="InterPro" id="IPR041664">
    <property type="entry name" value="AAA_16"/>
</dbReference>
<evidence type="ECO:0000313" key="4">
    <source>
        <dbReference type="Proteomes" id="UP000612899"/>
    </source>
</evidence>
<dbReference type="RefSeq" id="WP_203906450.1">
    <property type="nucleotide sequence ID" value="NZ_BONY01000002.1"/>
</dbReference>
<evidence type="ECO:0000313" key="3">
    <source>
        <dbReference type="EMBL" id="GIH02513.1"/>
    </source>
</evidence>
<keyword evidence="1" id="KW-0812">Transmembrane</keyword>
<evidence type="ECO:0000259" key="2">
    <source>
        <dbReference type="Pfam" id="PF13191"/>
    </source>
</evidence>
<dbReference type="InterPro" id="IPR027417">
    <property type="entry name" value="P-loop_NTPase"/>
</dbReference>
<proteinExistence type="predicted"/>
<keyword evidence="4" id="KW-1185">Reference proteome</keyword>
<evidence type="ECO:0000256" key="1">
    <source>
        <dbReference type="SAM" id="Phobius"/>
    </source>
</evidence>
<dbReference type="EMBL" id="BONY01000002">
    <property type="protein sequence ID" value="GIH02513.1"/>
    <property type="molecule type" value="Genomic_DNA"/>
</dbReference>
<feature type="transmembrane region" description="Helical" evidence="1">
    <location>
        <begin position="12"/>
        <end position="29"/>
    </location>
</feature>
<dbReference type="SUPFAM" id="SSF52540">
    <property type="entry name" value="P-loop containing nucleoside triphosphate hydrolases"/>
    <property type="match status" value="1"/>
</dbReference>
<dbReference type="GO" id="GO:0043531">
    <property type="term" value="F:ADP binding"/>
    <property type="evidence" value="ECO:0007669"/>
    <property type="project" value="InterPro"/>
</dbReference>
<dbReference type="InterPro" id="IPR011990">
    <property type="entry name" value="TPR-like_helical_dom_sf"/>
</dbReference>
<keyword evidence="1" id="KW-0472">Membrane</keyword>
<gene>
    <name evidence="3" type="ORF">Rhe02_05800</name>
</gene>
<dbReference type="Pfam" id="PF13191">
    <property type="entry name" value="AAA_16"/>
    <property type="match status" value="1"/>
</dbReference>
<dbReference type="AlphaFoldDB" id="A0A8J3Q352"/>
<accession>A0A8J3Q352</accession>
<dbReference type="Gene3D" id="3.40.50.300">
    <property type="entry name" value="P-loop containing nucleotide triphosphate hydrolases"/>
    <property type="match status" value="1"/>
</dbReference>
<comment type="caution">
    <text evidence="3">The sequence shown here is derived from an EMBL/GenBank/DDBJ whole genome shotgun (WGS) entry which is preliminary data.</text>
</comment>
<dbReference type="PRINTS" id="PR00364">
    <property type="entry name" value="DISEASERSIST"/>
</dbReference>
<dbReference type="SUPFAM" id="SSF48452">
    <property type="entry name" value="TPR-like"/>
    <property type="match status" value="2"/>
</dbReference>
<feature type="transmembrane region" description="Helical" evidence="1">
    <location>
        <begin position="35"/>
        <end position="54"/>
    </location>
</feature>
<protein>
    <recommendedName>
        <fullName evidence="2">Orc1-like AAA ATPase domain-containing protein</fullName>
    </recommendedName>
</protein>
<dbReference type="PANTHER" id="PTHR47691:SF3">
    <property type="entry name" value="HTH-TYPE TRANSCRIPTIONAL REGULATOR RV0890C-RELATED"/>
    <property type="match status" value="1"/>
</dbReference>
<name>A0A8J3Q352_9ACTN</name>
<keyword evidence="1" id="KW-1133">Transmembrane helix</keyword>
<dbReference type="PANTHER" id="PTHR47691">
    <property type="entry name" value="REGULATOR-RELATED"/>
    <property type="match status" value="1"/>
</dbReference>